<dbReference type="InterPro" id="IPR037883">
    <property type="entry name" value="Knr4/Smi1-like_sf"/>
</dbReference>
<dbReference type="RefSeq" id="WP_152898419.1">
    <property type="nucleotide sequence ID" value="NZ_WHUV01000003.1"/>
</dbReference>
<dbReference type="Proteomes" id="UP000486534">
    <property type="component" value="Unassembled WGS sequence"/>
</dbReference>
<evidence type="ECO:0000313" key="2">
    <source>
        <dbReference type="EMBL" id="MQA55174.1"/>
    </source>
</evidence>
<name>A0A7X1PN02_9PSED</name>
<dbReference type="Gene3D" id="3.40.1580.10">
    <property type="entry name" value="SMI1/KNR4-like"/>
    <property type="match status" value="1"/>
</dbReference>
<evidence type="ECO:0000313" key="3">
    <source>
        <dbReference type="Proteomes" id="UP000486534"/>
    </source>
</evidence>
<evidence type="ECO:0000259" key="1">
    <source>
        <dbReference type="SMART" id="SM00860"/>
    </source>
</evidence>
<gene>
    <name evidence="2" type="ORF">GDH07_17805</name>
</gene>
<dbReference type="AlphaFoldDB" id="A0A7X1PN02"/>
<proteinExistence type="predicted"/>
<accession>A0A7X1PN02</accession>
<dbReference type="EMBL" id="WHUV01000003">
    <property type="protein sequence ID" value="MQA55174.1"/>
    <property type="molecule type" value="Genomic_DNA"/>
</dbReference>
<dbReference type="InterPro" id="IPR018958">
    <property type="entry name" value="Knr4/Smi1-like_dom"/>
</dbReference>
<dbReference type="SMART" id="SM00860">
    <property type="entry name" value="SMI1_KNR4"/>
    <property type="match status" value="1"/>
</dbReference>
<feature type="domain" description="Knr4/Smi1-like" evidence="1">
    <location>
        <begin position="56"/>
        <end position="175"/>
    </location>
</feature>
<dbReference type="SUPFAM" id="SSF160631">
    <property type="entry name" value="SMI1/KNR4-like"/>
    <property type="match status" value="1"/>
</dbReference>
<reference evidence="2 3" key="1">
    <citation type="submission" date="2019-10" db="EMBL/GenBank/DDBJ databases">
        <title>Pseudomonas dajingensis sp. nov., isolated from the profound head ulcers of farmed Murray cod (Maccullochella peelii peelii).</title>
        <authorList>
            <person name="Liu Y."/>
        </authorList>
    </citation>
    <scope>NUCLEOTIDE SEQUENCE [LARGE SCALE GENOMIC DNA]</scope>
    <source>
        <strain evidence="2 3">MC042</strain>
    </source>
</reference>
<organism evidence="2 3">
    <name type="scientific">Pseudomonas piscis</name>
    <dbReference type="NCBI Taxonomy" id="2614538"/>
    <lineage>
        <taxon>Bacteria</taxon>
        <taxon>Pseudomonadati</taxon>
        <taxon>Pseudomonadota</taxon>
        <taxon>Gammaproteobacteria</taxon>
        <taxon>Pseudomonadales</taxon>
        <taxon>Pseudomonadaceae</taxon>
        <taxon>Pseudomonas</taxon>
    </lineage>
</organism>
<sequence length="209" mass="23433">MSEQHDTNADWPPTGCPPLAWPDLPDQATRLAWYRAAIGAYGALWEGHINEPELTPVSEDALQALEQRLGCPLPPALRDYHRQLGVLSLAETLCSVEPGDISIQPLLEAYPGIVEIDEQYLDLALAQRLVAFGDYLGNGNLFCFERDTGTVYYFDHDSGMALTPFFDSPQDYLDALMLLCLAEVHDDDDGVEALISQRYGEDLLRKWRY</sequence>
<dbReference type="Pfam" id="PF09346">
    <property type="entry name" value="SMI1_KNR4"/>
    <property type="match status" value="1"/>
</dbReference>
<comment type="caution">
    <text evidence="2">The sequence shown here is derived from an EMBL/GenBank/DDBJ whole genome shotgun (WGS) entry which is preliminary data.</text>
</comment>
<protein>
    <submittedName>
        <fullName evidence="2">SMI1/KNR4 family protein</fullName>
    </submittedName>
</protein>